<name>A0ABS9BRS3_9BACT</name>
<reference evidence="1 2" key="1">
    <citation type="submission" date="2022-01" db="EMBL/GenBank/DDBJ databases">
        <title>Mariniradius saccharolyticus sp. nov., isolated from sediment of a river.</title>
        <authorList>
            <person name="Liu H."/>
        </authorList>
    </citation>
    <scope>NUCLEOTIDE SEQUENCE [LARGE SCALE GENOMIC DNA]</scope>
    <source>
        <strain evidence="1 2">RY-2</strain>
    </source>
</reference>
<accession>A0ABS9BRS3</accession>
<proteinExistence type="predicted"/>
<protein>
    <recommendedName>
        <fullName evidence="3">Lipoprotein</fullName>
    </recommendedName>
</protein>
<dbReference type="EMBL" id="JAKEVZ010000004">
    <property type="protein sequence ID" value="MCF1750776.1"/>
    <property type="molecule type" value="Genomic_DNA"/>
</dbReference>
<sequence>MRKILIFYLFAVLINSCAIRKNLESGLERAFGALFLPQLGFAKALLESASEIYFVDSIEIGKPIFIRSFRANFVGKIDSFELAVDSIEVTMKNDSVMVFKRVHIISDSIFYSDVSLPVLDTLKSMETISKMKVVSQYWPYANYRQMDRENNCLTASYTLIEKTFSIEEKFSKCREY</sequence>
<comment type="caution">
    <text evidence="1">The sequence shown here is derived from an EMBL/GenBank/DDBJ whole genome shotgun (WGS) entry which is preliminary data.</text>
</comment>
<evidence type="ECO:0008006" key="3">
    <source>
        <dbReference type="Google" id="ProtNLM"/>
    </source>
</evidence>
<gene>
    <name evidence="1" type="ORF">L0U89_06805</name>
</gene>
<dbReference type="RefSeq" id="WP_234860842.1">
    <property type="nucleotide sequence ID" value="NZ_JAKEVZ010000004.1"/>
</dbReference>
<evidence type="ECO:0000313" key="1">
    <source>
        <dbReference type="EMBL" id="MCF1750776.1"/>
    </source>
</evidence>
<keyword evidence="2" id="KW-1185">Reference proteome</keyword>
<dbReference type="Proteomes" id="UP001201449">
    <property type="component" value="Unassembled WGS sequence"/>
</dbReference>
<evidence type="ECO:0000313" key="2">
    <source>
        <dbReference type="Proteomes" id="UP001201449"/>
    </source>
</evidence>
<organism evidence="1 2">
    <name type="scientific">Mariniradius sediminis</name>
    <dbReference type="NCBI Taxonomy" id="2909237"/>
    <lineage>
        <taxon>Bacteria</taxon>
        <taxon>Pseudomonadati</taxon>
        <taxon>Bacteroidota</taxon>
        <taxon>Cytophagia</taxon>
        <taxon>Cytophagales</taxon>
        <taxon>Cyclobacteriaceae</taxon>
        <taxon>Mariniradius</taxon>
    </lineage>
</organism>